<dbReference type="Gene3D" id="3.30.160.60">
    <property type="entry name" value="Classic Zinc Finger"/>
    <property type="match status" value="6"/>
</dbReference>
<dbReference type="SMART" id="SM00225">
    <property type="entry name" value="BTB"/>
    <property type="match status" value="1"/>
</dbReference>
<feature type="domain" description="C2H2-type" evidence="14">
    <location>
        <begin position="821"/>
        <end position="848"/>
    </location>
</feature>
<dbReference type="Gene3D" id="3.30.710.10">
    <property type="entry name" value="Potassium Channel Kv1.1, Chain A"/>
    <property type="match status" value="1"/>
</dbReference>
<feature type="region of interest" description="Disordered" evidence="12">
    <location>
        <begin position="434"/>
        <end position="660"/>
    </location>
</feature>
<feature type="domain" description="BTB" evidence="13">
    <location>
        <begin position="102"/>
        <end position="168"/>
    </location>
</feature>
<dbReference type="InterPro" id="IPR036236">
    <property type="entry name" value="Znf_C2H2_sf"/>
</dbReference>
<dbReference type="InterPro" id="IPR000210">
    <property type="entry name" value="BTB/POZ_dom"/>
</dbReference>
<dbReference type="InterPro" id="IPR011705">
    <property type="entry name" value="BACK"/>
</dbReference>
<feature type="domain" description="C2H2-type" evidence="14">
    <location>
        <begin position="737"/>
        <end position="764"/>
    </location>
</feature>
<evidence type="ECO:0000256" key="4">
    <source>
        <dbReference type="ARBA" id="ARBA00022737"/>
    </source>
</evidence>
<dbReference type="PROSITE" id="PS00028">
    <property type="entry name" value="ZINC_FINGER_C2H2_1"/>
    <property type="match status" value="3"/>
</dbReference>
<evidence type="ECO:0000256" key="7">
    <source>
        <dbReference type="ARBA" id="ARBA00023015"/>
    </source>
</evidence>
<feature type="region of interest" description="Disordered" evidence="12">
    <location>
        <begin position="33"/>
        <end position="54"/>
    </location>
</feature>
<dbReference type="GO" id="GO:0003690">
    <property type="term" value="F:double-stranded DNA binding"/>
    <property type="evidence" value="ECO:0007669"/>
    <property type="project" value="UniProtKB-ARBA"/>
</dbReference>
<evidence type="ECO:0000256" key="3">
    <source>
        <dbReference type="ARBA" id="ARBA00022723"/>
    </source>
</evidence>
<dbReference type="GO" id="GO:0000981">
    <property type="term" value="F:DNA-binding transcription factor activity, RNA polymerase II-specific"/>
    <property type="evidence" value="ECO:0007669"/>
    <property type="project" value="TreeGrafter"/>
</dbReference>
<dbReference type="OMA" id="FPGPPFH"/>
<dbReference type="PANTHER" id="PTHR24394:SF29">
    <property type="entry name" value="MYONEURIN"/>
    <property type="match status" value="1"/>
</dbReference>
<feature type="compositionally biased region" description="Basic and acidic residues" evidence="12">
    <location>
        <begin position="444"/>
        <end position="454"/>
    </location>
</feature>
<evidence type="ECO:0000256" key="1">
    <source>
        <dbReference type="ARBA" id="ARBA00004123"/>
    </source>
</evidence>
<sequence length="1099" mass="126850">MAYNLPDSMNIGIYTGQPLPQNIMIAQHNPPGPSQAHGLVTRPSTATTSHYSHTNTPGYIMVPTNSLPPTTLKSSTTSSETKLMKPQILEKMRALRDRGKYCDVAIDVKGVRFHAHRNILAAWSPYFDCQLLSENHVMRDLLIVNYDSYEVFSDLLDFLYSGTIAPRETNFLQLLHLAVSFQIDLLKHYCEEFLRSNLHLGNFLSTYFLSRKYNLKSLEEFIVSFIQANLSDVVKQIEFLTLPADRFNAILSKGYMVDLKPEIKLFLIISWVGYEVRDRECFLIQLLRHIDWSIVASDFLLEISRTENFFTTHESSLYLLLQTLFSSGISLGPYADHFPSLRQTYSHMLNDIVKAGLIDAYEEEFYPVTASGVCTKFLRSDACVGTDNYYHTTTEVEKTWEELRSVVFSPPTQQTSVYERQINDVEKENKLFYQSSKQQSNQTENRHVEEETKSSKRKGKPRKMVLAETPEKVHSRELSESYNPTKHQRTVHLEEKKRNESPPKKRQRQAGKGRGRRSVKCEPESPPEIEDAAVEEDDEEMIPRAQKKSKNEENVDDDDSVNDDVEERETEEDEEEKNNEDDEFEEEGYYDNEDIEEDDGDEKDILDRSERDFGGEDLHDDSEEEDWVPEEGIKKEAKLKGIRRSSRPPKPSRLVQKKKRAKLTLNTCSSKKTNNKEVFPCSLCEYETNTQNRLDTHMKRIHECHMTYKCMMCDYSTKWNKAFSEHLKEEHFKGPPFRCSECDFTGKKLHVLMSHRTKHGEDRPHACDFCDQRFKTRNNALAHIKIHSGLRPFECDICKRTFATKNTMEQHIVTHSSDRPYLCDECGFSSKFQSHLISHKRIHTGDLFACSYPQCPYKTPKKSQLKCHMKSHLNIRQHICLTCNKAFIEKSHLVRHQKIHLNEKPYKCQECNYQTTRPDKMKEHFARHHGPDASVKTPYKQRKPRAQSRKVKQTPPSFPHFDHASYTIPPNHLQSDHEAYTLQEKERPSDFNSFIQDIRMHLSVENSNSGNMESMTIVNVPIMADQMVDSAVGDNRLAIADAAQNSAATSTTMAIIQDEHQAFVAQQNMQQNNAALQQNIGQGGQNQDYGGLGAFMTLF</sequence>
<dbReference type="SMART" id="SM00355">
    <property type="entry name" value="ZnF_C2H2"/>
    <property type="match status" value="9"/>
</dbReference>
<comment type="subcellular location">
    <subcellularLocation>
        <location evidence="1">Nucleus</location>
    </subcellularLocation>
</comment>
<dbReference type="OrthoDB" id="9978265at2759"/>
<reference evidence="15" key="1">
    <citation type="submission" date="2022-08" db="UniProtKB">
        <authorList>
            <consortium name="EnsemblMetazoa"/>
        </authorList>
    </citation>
    <scope>IDENTIFICATION</scope>
    <source>
        <strain evidence="15">05x7-T-G4-1.051#20</strain>
    </source>
</reference>
<evidence type="ECO:0000256" key="6">
    <source>
        <dbReference type="ARBA" id="ARBA00022833"/>
    </source>
</evidence>
<keyword evidence="4" id="KW-0677">Repeat</keyword>
<feature type="compositionally biased region" description="Basic and acidic residues" evidence="12">
    <location>
        <begin position="491"/>
        <end position="503"/>
    </location>
</feature>
<dbReference type="PROSITE" id="PS50097">
    <property type="entry name" value="BTB"/>
    <property type="match status" value="1"/>
</dbReference>
<dbReference type="InterPro" id="IPR011333">
    <property type="entry name" value="SKP1/BTB/POZ_sf"/>
</dbReference>
<feature type="compositionally biased region" description="Acidic residues" evidence="12">
    <location>
        <begin position="618"/>
        <end position="629"/>
    </location>
</feature>
<keyword evidence="16" id="KW-1185">Reference proteome</keyword>
<dbReference type="GO" id="GO:0008270">
    <property type="term" value="F:zinc ion binding"/>
    <property type="evidence" value="ECO:0007669"/>
    <property type="project" value="UniProtKB-KW"/>
</dbReference>
<feature type="compositionally biased region" description="Polar residues" evidence="12">
    <location>
        <begin position="42"/>
        <end position="54"/>
    </location>
</feature>
<evidence type="ECO:0000256" key="5">
    <source>
        <dbReference type="ARBA" id="ARBA00022771"/>
    </source>
</evidence>
<dbReference type="CDD" id="cd18186">
    <property type="entry name" value="BTB_POZ_ZBTB_KLHL-like"/>
    <property type="match status" value="1"/>
</dbReference>
<keyword evidence="9" id="KW-0804">Transcription</keyword>
<keyword evidence="8" id="KW-0238">DNA-binding</keyword>
<comment type="similarity">
    <text evidence="2">Belongs to the krueppel C2H2-type zinc-finger protein family.</text>
</comment>
<keyword evidence="7" id="KW-0805">Transcription regulation</keyword>
<feature type="compositionally biased region" description="Acidic residues" evidence="12">
    <location>
        <begin position="554"/>
        <end position="602"/>
    </location>
</feature>
<feature type="domain" description="C2H2-type" evidence="14">
    <location>
        <begin position="848"/>
        <end position="877"/>
    </location>
</feature>
<dbReference type="PANTHER" id="PTHR24394">
    <property type="entry name" value="ZINC FINGER PROTEIN"/>
    <property type="match status" value="1"/>
</dbReference>
<evidence type="ECO:0000256" key="8">
    <source>
        <dbReference type="ARBA" id="ARBA00023125"/>
    </source>
</evidence>
<dbReference type="InterPro" id="IPR013087">
    <property type="entry name" value="Znf_C2H2_type"/>
</dbReference>
<dbReference type="PROSITE" id="PS50157">
    <property type="entry name" value="ZINC_FINGER_C2H2_2"/>
    <property type="match status" value="7"/>
</dbReference>
<evidence type="ECO:0000313" key="16">
    <source>
        <dbReference type="Proteomes" id="UP000005408"/>
    </source>
</evidence>
<dbReference type="Gene3D" id="1.25.40.420">
    <property type="match status" value="1"/>
</dbReference>
<dbReference type="FunFam" id="3.30.160.60:FF:001370">
    <property type="entry name" value="Zinc finger protein"/>
    <property type="match status" value="1"/>
</dbReference>
<feature type="domain" description="C2H2-type" evidence="14">
    <location>
        <begin position="878"/>
        <end position="905"/>
    </location>
</feature>
<proteinExistence type="inferred from homology"/>
<dbReference type="FunFam" id="3.30.160.60:FF:000340">
    <property type="entry name" value="zinc finger protein 473 isoform X1"/>
    <property type="match status" value="1"/>
</dbReference>
<evidence type="ECO:0000256" key="2">
    <source>
        <dbReference type="ARBA" id="ARBA00006991"/>
    </source>
</evidence>
<feature type="domain" description="C2H2-type" evidence="14">
    <location>
        <begin position="906"/>
        <end position="933"/>
    </location>
</feature>
<evidence type="ECO:0000256" key="10">
    <source>
        <dbReference type="ARBA" id="ARBA00023242"/>
    </source>
</evidence>
<feature type="region of interest" description="Disordered" evidence="12">
    <location>
        <begin position="925"/>
        <end position="959"/>
    </location>
</feature>
<evidence type="ECO:0000256" key="12">
    <source>
        <dbReference type="SAM" id="MobiDB-lite"/>
    </source>
</evidence>
<evidence type="ECO:0000256" key="9">
    <source>
        <dbReference type="ARBA" id="ARBA00023163"/>
    </source>
</evidence>
<organism evidence="15 16">
    <name type="scientific">Magallana gigas</name>
    <name type="common">Pacific oyster</name>
    <name type="synonym">Crassostrea gigas</name>
    <dbReference type="NCBI Taxonomy" id="29159"/>
    <lineage>
        <taxon>Eukaryota</taxon>
        <taxon>Metazoa</taxon>
        <taxon>Spiralia</taxon>
        <taxon>Lophotrochozoa</taxon>
        <taxon>Mollusca</taxon>
        <taxon>Bivalvia</taxon>
        <taxon>Autobranchia</taxon>
        <taxon>Pteriomorphia</taxon>
        <taxon>Ostreida</taxon>
        <taxon>Ostreoidea</taxon>
        <taxon>Ostreidae</taxon>
        <taxon>Magallana</taxon>
    </lineage>
</organism>
<keyword evidence="6" id="KW-0862">Zinc</keyword>
<dbReference type="SUPFAM" id="SSF54695">
    <property type="entry name" value="POZ domain"/>
    <property type="match status" value="1"/>
</dbReference>
<dbReference type="SMART" id="SM00875">
    <property type="entry name" value="BACK"/>
    <property type="match status" value="1"/>
</dbReference>
<dbReference type="AlphaFoldDB" id="A0A8W8M205"/>
<evidence type="ECO:0000256" key="11">
    <source>
        <dbReference type="PROSITE-ProRule" id="PRU00042"/>
    </source>
</evidence>
<dbReference type="Pfam" id="PF00096">
    <property type="entry name" value="zf-C2H2"/>
    <property type="match status" value="1"/>
</dbReference>
<feature type="compositionally biased region" description="Basic residues" evidence="12">
    <location>
        <begin position="939"/>
        <end position="952"/>
    </location>
</feature>
<keyword evidence="3" id="KW-0479">Metal-binding</keyword>
<protein>
    <submittedName>
        <fullName evidence="15">Uncharacterized protein</fullName>
    </submittedName>
</protein>
<name>A0A8W8M205_MAGGI</name>
<feature type="compositionally biased region" description="Basic and acidic residues" evidence="12">
    <location>
        <begin position="469"/>
        <end position="479"/>
    </location>
</feature>
<feature type="compositionally biased region" description="Acidic residues" evidence="12">
    <location>
        <begin position="525"/>
        <end position="540"/>
    </location>
</feature>
<dbReference type="Pfam" id="PF00651">
    <property type="entry name" value="BTB"/>
    <property type="match status" value="1"/>
</dbReference>
<dbReference type="SUPFAM" id="SSF57667">
    <property type="entry name" value="beta-beta-alpha zinc fingers"/>
    <property type="match status" value="4"/>
</dbReference>
<evidence type="ECO:0000313" key="15">
    <source>
        <dbReference type="EnsemblMetazoa" id="G30828.4:cds"/>
    </source>
</evidence>
<feature type="compositionally biased region" description="Basic and acidic residues" evidence="12">
    <location>
        <begin position="603"/>
        <end position="617"/>
    </location>
</feature>
<dbReference type="Proteomes" id="UP000005408">
    <property type="component" value="Unassembled WGS sequence"/>
</dbReference>
<dbReference type="Pfam" id="PF13894">
    <property type="entry name" value="zf-C2H2_4"/>
    <property type="match status" value="1"/>
</dbReference>
<feature type="domain" description="C2H2-type" evidence="14">
    <location>
        <begin position="765"/>
        <end position="792"/>
    </location>
</feature>
<keyword evidence="5 11" id="KW-0863">Zinc-finger</keyword>
<accession>A0A8W8M205</accession>
<keyword evidence="10" id="KW-0539">Nucleus</keyword>
<feature type="compositionally biased region" description="Basic residues" evidence="12">
    <location>
        <begin position="504"/>
        <end position="518"/>
    </location>
</feature>
<evidence type="ECO:0000259" key="13">
    <source>
        <dbReference type="PROSITE" id="PS50097"/>
    </source>
</evidence>
<feature type="compositionally biased region" description="Polar residues" evidence="12">
    <location>
        <begin position="434"/>
        <end position="443"/>
    </location>
</feature>
<dbReference type="GO" id="GO:0005634">
    <property type="term" value="C:nucleus"/>
    <property type="evidence" value="ECO:0007669"/>
    <property type="project" value="UniProtKB-SubCell"/>
</dbReference>
<dbReference type="CDD" id="cd14733">
    <property type="entry name" value="BACK"/>
    <property type="match status" value="1"/>
</dbReference>
<feature type="domain" description="C2H2-type" evidence="14">
    <location>
        <begin position="793"/>
        <end position="820"/>
    </location>
</feature>
<dbReference type="Pfam" id="PF07707">
    <property type="entry name" value="BACK"/>
    <property type="match status" value="1"/>
</dbReference>
<evidence type="ECO:0000259" key="14">
    <source>
        <dbReference type="PROSITE" id="PS50157"/>
    </source>
</evidence>
<dbReference type="EnsemblMetazoa" id="G30828.4">
    <property type="protein sequence ID" value="G30828.4:cds"/>
    <property type="gene ID" value="G30828"/>
</dbReference>